<proteinExistence type="predicted"/>
<reference evidence="1 2" key="1">
    <citation type="submission" date="2016-06" db="EMBL/GenBank/DDBJ databases">
        <title>Genome sequence of Porphyrobacter dokdonensis DSW-74.</title>
        <authorList>
            <person name="Kim J.F."/>
            <person name="Song J.Y."/>
        </authorList>
    </citation>
    <scope>NUCLEOTIDE SEQUENCE [LARGE SCALE GENOMIC DNA]</scope>
    <source>
        <strain evidence="1 2">DSW-74</strain>
    </source>
</reference>
<name>A0A1A7BEK1_9SPHN</name>
<dbReference type="Gene3D" id="3.40.50.720">
    <property type="entry name" value="NAD(P)-binding Rossmann-like Domain"/>
    <property type="match status" value="1"/>
</dbReference>
<dbReference type="PANTHER" id="PTHR43431:SF1">
    <property type="entry name" value="OS08G0476300 PROTEIN"/>
    <property type="match status" value="1"/>
</dbReference>
<dbReference type="SUPFAM" id="SSF51735">
    <property type="entry name" value="NAD(P)-binding Rossmann-fold domains"/>
    <property type="match status" value="1"/>
</dbReference>
<dbReference type="Pfam" id="PF00106">
    <property type="entry name" value="adh_short"/>
    <property type="match status" value="1"/>
</dbReference>
<dbReference type="InterPro" id="IPR036291">
    <property type="entry name" value="NAD(P)-bd_dom_sf"/>
</dbReference>
<organism evidence="1 2">
    <name type="scientific">Erythrobacter dokdonensis DSW-74</name>
    <dbReference type="NCBI Taxonomy" id="1300349"/>
    <lineage>
        <taxon>Bacteria</taxon>
        <taxon>Pseudomonadati</taxon>
        <taxon>Pseudomonadota</taxon>
        <taxon>Alphaproteobacteria</taxon>
        <taxon>Sphingomonadales</taxon>
        <taxon>Erythrobacteraceae</taxon>
        <taxon>Erythrobacter/Porphyrobacter group</taxon>
        <taxon>Erythrobacter</taxon>
    </lineage>
</organism>
<evidence type="ECO:0000313" key="2">
    <source>
        <dbReference type="Proteomes" id="UP000092484"/>
    </source>
</evidence>
<evidence type="ECO:0000313" key="1">
    <source>
        <dbReference type="EMBL" id="OBV10963.1"/>
    </source>
</evidence>
<dbReference type="Proteomes" id="UP000092484">
    <property type="component" value="Unassembled WGS sequence"/>
</dbReference>
<sequence length="220" mass="22175">MIRPLAIIAGAGPGIGGAVARAFSAEGFAVALLARRLEALEALAEGLPDASCWPVDLADPSAVAAVIRAVIAEHGSPSVLHYNAAAWYEADPLEIDPALFTADLSLCATGALAAVQAAVPAMKASGGGTLLFTGGGLALRPEYGGDVISLTAGKAAMRAMVLALAPKLAPMGGHAATVTVAGTVAPGTAFDPDIIAEAFLALHKQAREDWQAEVVFDGRR</sequence>
<dbReference type="PRINTS" id="PR00081">
    <property type="entry name" value="GDHRDH"/>
</dbReference>
<dbReference type="InterPro" id="IPR002347">
    <property type="entry name" value="SDR_fam"/>
</dbReference>
<keyword evidence="2" id="KW-1185">Reference proteome</keyword>
<protein>
    <submittedName>
        <fullName evidence="1">Short-chain dehydrogenase/reductase SDR</fullName>
    </submittedName>
</protein>
<accession>A0A1A7BEK1</accession>
<dbReference type="PATRIC" id="fig|1300349.4.peg.1368"/>
<dbReference type="PANTHER" id="PTHR43431">
    <property type="entry name" value="OXIDOREDUCTASE, SHORT CHAIN DEHYDROGENASE/REDUCTASE FAMILY (AFU_ORTHOLOGUE AFUA_5G14000)"/>
    <property type="match status" value="1"/>
</dbReference>
<dbReference type="RefSeq" id="WP_158093631.1">
    <property type="nucleotide sequence ID" value="NZ_LZYB01000003.1"/>
</dbReference>
<dbReference type="EMBL" id="LZYB01000003">
    <property type="protein sequence ID" value="OBV10963.1"/>
    <property type="molecule type" value="Genomic_DNA"/>
</dbReference>
<dbReference type="STRING" id="1300349.I603_1371"/>
<comment type="caution">
    <text evidence="1">The sequence shown here is derived from an EMBL/GenBank/DDBJ whole genome shotgun (WGS) entry which is preliminary data.</text>
</comment>
<gene>
    <name evidence="1" type="ORF">I603_1371</name>
</gene>
<dbReference type="AlphaFoldDB" id="A0A1A7BEK1"/>